<organism evidence="1 2">
    <name type="scientific">Kribbella pittospori</name>
    <dbReference type="NCBI Taxonomy" id="722689"/>
    <lineage>
        <taxon>Bacteria</taxon>
        <taxon>Bacillati</taxon>
        <taxon>Actinomycetota</taxon>
        <taxon>Actinomycetes</taxon>
        <taxon>Propionibacteriales</taxon>
        <taxon>Kribbellaceae</taxon>
        <taxon>Kribbella</taxon>
    </lineage>
</organism>
<comment type="caution">
    <text evidence="1">The sequence shown here is derived from an EMBL/GenBank/DDBJ whole genome shotgun (WGS) entry which is preliminary data.</text>
</comment>
<keyword evidence="2" id="KW-1185">Reference proteome</keyword>
<proteinExistence type="predicted"/>
<gene>
    <name evidence="1" type="ORF">E0H73_07960</name>
</gene>
<accession>A0A4R0L6H0</accession>
<sequence>MDLRRPAGLTAGASAAVVTFQQLHLAFGALAAGESSPPPMSRSAEPVVVKYLDAVLKPQLGRKEHSGGTMTVRVTKAQASGEVAAVNGCLDQTKLITYRANGTKYVDASVRRSPTLTIQTTLSRSAGIWKVSNYVLKETRC</sequence>
<dbReference type="OrthoDB" id="5181341at2"/>
<name>A0A4R0L6H0_9ACTN</name>
<evidence type="ECO:0000313" key="1">
    <source>
        <dbReference type="EMBL" id="TCC64335.1"/>
    </source>
</evidence>
<dbReference type="Proteomes" id="UP000291144">
    <property type="component" value="Unassembled WGS sequence"/>
</dbReference>
<dbReference type="EMBL" id="SJKB01000002">
    <property type="protein sequence ID" value="TCC64335.1"/>
    <property type="molecule type" value="Genomic_DNA"/>
</dbReference>
<dbReference type="AlphaFoldDB" id="A0A4R0L6H0"/>
<reference evidence="1 2" key="1">
    <citation type="submission" date="2019-02" db="EMBL/GenBank/DDBJ databases">
        <title>Kribbella capetownensis sp. nov. and Kribbella speibonae sp. nov., isolated from soil.</title>
        <authorList>
            <person name="Curtis S.M."/>
            <person name="Norton I."/>
            <person name="Everest G.J."/>
            <person name="Meyers P.R."/>
        </authorList>
    </citation>
    <scope>NUCLEOTIDE SEQUENCE [LARGE SCALE GENOMIC DNA]</scope>
    <source>
        <strain evidence="1 2">NRRL B-24813</strain>
    </source>
</reference>
<protein>
    <submittedName>
        <fullName evidence="1">Uncharacterized protein</fullName>
    </submittedName>
</protein>
<evidence type="ECO:0000313" key="2">
    <source>
        <dbReference type="Proteomes" id="UP000291144"/>
    </source>
</evidence>